<accession>A0ABQ9MUB2</accession>
<feature type="region of interest" description="Disordered" evidence="5">
    <location>
        <begin position="481"/>
        <end position="519"/>
    </location>
</feature>
<dbReference type="InterPro" id="IPR019038">
    <property type="entry name" value="POLD3"/>
</dbReference>
<evidence type="ECO:0000256" key="4">
    <source>
        <dbReference type="ARBA" id="ARBA00023242"/>
    </source>
</evidence>
<sequence length="519" mass="56302">MAQIETLGILQEIEALVSDKLQVVSYKWLSRNFLVSSNAAKRLLQEFVEKHTSGLEVVYTLSGWLQNNPPSYHIRLVSGPKLEDAKQEYDGNCSLHVYSVQAAIPNDPAALWNDEFVQAEELFKQPSAVDNCLRDNRFCGILNPFVKRNVDGTPINNTTLQPKSVRILGPSKSNSAHENIIVPPPQQVKVDQSGPKVGQQSTNLVKDIKTESHGTGVHYQASKPSLDREKVPPLPTNEKKGQNDKSSIGNGGSLASLWGRASAKSKVTLAPAVNNSLISDPAASAEAQICACEAIEDQSSDDEAQNVNFKRASNGEGGRKRRVVLDYSDDEYEDAVSLASPDLPKGTIVKTLPVKPVVNDQTEGKLKVKEEKSTDRASDQVVRKNSSVARKSMNSKDSSKENIQNCIDGDDVKADIVANAAPNSPKRRKVLKTCIDERGREVTEVVWEGEETETKKADNSAMKKAETNAITDSVDRAAAVKKSALGKTAPSKPGGKTGNKMGGSKDAKQGSLLSFFNRV</sequence>
<evidence type="ECO:0000313" key="6">
    <source>
        <dbReference type="EMBL" id="KAJ9183012.1"/>
    </source>
</evidence>
<feature type="compositionally biased region" description="Basic and acidic residues" evidence="5">
    <location>
        <begin position="225"/>
        <end position="243"/>
    </location>
</feature>
<comment type="subcellular location">
    <subcellularLocation>
        <location evidence="1">Nucleus</location>
    </subcellularLocation>
</comment>
<comment type="caution">
    <text evidence="6">The sequence shown here is derived from an EMBL/GenBank/DDBJ whole genome shotgun (WGS) entry which is preliminary data.</text>
</comment>
<protein>
    <recommendedName>
        <fullName evidence="2">DNA polymerase delta subunit 3</fullName>
    </recommendedName>
</protein>
<dbReference type="PANTHER" id="PTHR17598">
    <property type="entry name" value="DNA POLYMERASE DELTA SUBUNIT 3"/>
    <property type="match status" value="1"/>
</dbReference>
<dbReference type="Proteomes" id="UP001174677">
    <property type="component" value="Chromosome 4"/>
</dbReference>
<evidence type="ECO:0000256" key="1">
    <source>
        <dbReference type="ARBA" id="ARBA00004123"/>
    </source>
</evidence>
<dbReference type="PANTHER" id="PTHR17598:SF13">
    <property type="entry name" value="DNA POLYMERASE DELTA SUBUNIT 3"/>
    <property type="match status" value="1"/>
</dbReference>
<proteinExistence type="predicted"/>
<feature type="compositionally biased region" description="Basic and acidic residues" evidence="5">
    <location>
        <begin position="452"/>
        <end position="466"/>
    </location>
</feature>
<organism evidence="6 7">
    <name type="scientific">Hevea brasiliensis</name>
    <name type="common">Para rubber tree</name>
    <name type="synonym">Siphonia brasiliensis</name>
    <dbReference type="NCBI Taxonomy" id="3981"/>
    <lineage>
        <taxon>Eukaryota</taxon>
        <taxon>Viridiplantae</taxon>
        <taxon>Streptophyta</taxon>
        <taxon>Embryophyta</taxon>
        <taxon>Tracheophyta</taxon>
        <taxon>Spermatophyta</taxon>
        <taxon>Magnoliopsida</taxon>
        <taxon>eudicotyledons</taxon>
        <taxon>Gunneridae</taxon>
        <taxon>Pentapetalae</taxon>
        <taxon>rosids</taxon>
        <taxon>fabids</taxon>
        <taxon>Malpighiales</taxon>
        <taxon>Euphorbiaceae</taxon>
        <taxon>Crotonoideae</taxon>
        <taxon>Micrandreae</taxon>
        <taxon>Hevea</taxon>
    </lineage>
</organism>
<reference evidence="6" key="1">
    <citation type="journal article" date="2023" name="Plant Biotechnol. J.">
        <title>Chromosome-level wild Hevea brasiliensis genome provides new tools for genomic-assisted breeding and valuable loci to elevate rubber yield.</title>
        <authorList>
            <person name="Cheng H."/>
            <person name="Song X."/>
            <person name="Hu Y."/>
            <person name="Wu T."/>
            <person name="Yang Q."/>
            <person name="An Z."/>
            <person name="Feng S."/>
            <person name="Deng Z."/>
            <person name="Wu W."/>
            <person name="Zeng X."/>
            <person name="Tu M."/>
            <person name="Wang X."/>
            <person name="Huang H."/>
        </authorList>
    </citation>
    <scope>NUCLEOTIDE SEQUENCE</scope>
    <source>
        <strain evidence="6">MT/VB/25A 57/8</strain>
    </source>
</reference>
<keyword evidence="3" id="KW-0235">DNA replication</keyword>
<dbReference type="InterPro" id="IPR041913">
    <property type="entry name" value="POLD3_sf"/>
</dbReference>
<feature type="region of interest" description="Disordered" evidence="5">
    <location>
        <begin position="450"/>
        <end position="469"/>
    </location>
</feature>
<evidence type="ECO:0000256" key="5">
    <source>
        <dbReference type="SAM" id="MobiDB-lite"/>
    </source>
</evidence>
<dbReference type="Pfam" id="PF09507">
    <property type="entry name" value="CDC27"/>
    <property type="match status" value="1"/>
</dbReference>
<dbReference type="EMBL" id="JARPOI010000004">
    <property type="protein sequence ID" value="KAJ9183012.1"/>
    <property type="molecule type" value="Genomic_DNA"/>
</dbReference>
<keyword evidence="4" id="KW-0539">Nucleus</keyword>
<name>A0ABQ9MUB2_HEVBR</name>
<gene>
    <name evidence="6" type="ORF">P3X46_006933</name>
</gene>
<evidence type="ECO:0000313" key="7">
    <source>
        <dbReference type="Proteomes" id="UP001174677"/>
    </source>
</evidence>
<dbReference type="Gene3D" id="3.90.1030.20">
    <property type="entry name" value="DNA polymerase delta, p66 (Cdc27) subunit, wHTH domain"/>
    <property type="match status" value="1"/>
</dbReference>
<evidence type="ECO:0000256" key="2">
    <source>
        <dbReference type="ARBA" id="ARBA00017589"/>
    </source>
</evidence>
<keyword evidence="7" id="KW-1185">Reference proteome</keyword>
<feature type="region of interest" description="Disordered" evidence="5">
    <location>
        <begin position="170"/>
        <end position="251"/>
    </location>
</feature>
<evidence type="ECO:0000256" key="3">
    <source>
        <dbReference type="ARBA" id="ARBA00022705"/>
    </source>
</evidence>